<gene>
    <name evidence="1" type="ORF">F1737_09275</name>
</gene>
<dbReference type="AlphaFoldDB" id="A0AA97FCF7"/>
<evidence type="ECO:0000313" key="1">
    <source>
        <dbReference type="EMBL" id="WOF16865.1"/>
    </source>
</evidence>
<name>A0AA97FCF7_9EURY</name>
<reference evidence="1 2" key="1">
    <citation type="submission" date="2019-09" db="EMBL/GenBank/DDBJ databases">
        <title>The complete genome of Methanoplanus sp. FWC-SCC4.</title>
        <authorList>
            <person name="Chen S.-C."/>
            <person name="Zhou Y.-Z."/>
            <person name="Lai M.-C."/>
        </authorList>
    </citation>
    <scope>NUCLEOTIDE SEQUENCE [LARGE SCALE GENOMIC DNA]</scope>
    <source>
        <strain evidence="1 2">FWC-SCC4</strain>
    </source>
</reference>
<dbReference type="RefSeq" id="WP_317136301.1">
    <property type="nucleotide sequence ID" value="NZ_CP043875.1"/>
</dbReference>
<dbReference type="EMBL" id="CP043875">
    <property type="protein sequence ID" value="WOF16865.1"/>
    <property type="molecule type" value="Genomic_DNA"/>
</dbReference>
<keyword evidence="2" id="KW-1185">Reference proteome</keyword>
<protein>
    <submittedName>
        <fullName evidence="1">Uncharacterized protein</fullName>
    </submittedName>
</protein>
<accession>A0AA97FCF7</accession>
<evidence type="ECO:0000313" key="2">
    <source>
        <dbReference type="Proteomes" id="UP001301797"/>
    </source>
</evidence>
<dbReference type="GeneID" id="85230355"/>
<sequence length="164" mass="18048">MTNKSDFTKDEWDDIITCAGMAGHSILLSTKDGIFETLKEKMAIISSFEKAASKYPDNELIKSAIGDSETAAGKEAGISVIENNREAYIEDTLGLCSEVAEILKAKADEREAEEFKRWIVSIAEDVALAIATKKEEKMISKDENLTLREIAGELGIEGYIPPDR</sequence>
<proteinExistence type="predicted"/>
<dbReference type="KEGG" id="mefw:F1737_09275"/>
<organism evidence="1 2">
    <name type="scientific">Methanochimaera problematica</name>
    <dbReference type="NCBI Taxonomy" id="2609417"/>
    <lineage>
        <taxon>Archaea</taxon>
        <taxon>Methanobacteriati</taxon>
        <taxon>Methanobacteriota</taxon>
        <taxon>Stenosarchaea group</taxon>
        <taxon>Methanomicrobia</taxon>
        <taxon>Methanomicrobiales</taxon>
        <taxon>Methanomicrobiaceae</taxon>
        <taxon>Methanochimaera</taxon>
    </lineage>
</organism>
<dbReference type="Proteomes" id="UP001301797">
    <property type="component" value="Chromosome"/>
</dbReference>